<dbReference type="AlphaFoldDB" id="A0A7C4VTP0"/>
<dbReference type="GO" id="GO:0003677">
    <property type="term" value="F:DNA binding"/>
    <property type="evidence" value="ECO:0007669"/>
    <property type="project" value="UniProtKB-KW"/>
</dbReference>
<accession>A0A7C4VTP0</accession>
<dbReference type="SUPFAM" id="SSF46785">
    <property type="entry name" value="Winged helix' DNA-binding domain"/>
    <property type="match status" value="1"/>
</dbReference>
<keyword evidence="2" id="KW-0238">DNA-binding</keyword>
<organism evidence="5">
    <name type="scientific">Fervidobacterium thailandense</name>
    <dbReference type="NCBI Taxonomy" id="1008305"/>
    <lineage>
        <taxon>Bacteria</taxon>
        <taxon>Thermotogati</taxon>
        <taxon>Thermotogota</taxon>
        <taxon>Thermotogae</taxon>
        <taxon>Thermotogales</taxon>
        <taxon>Fervidobacteriaceae</taxon>
        <taxon>Fervidobacterium</taxon>
    </lineage>
</organism>
<evidence type="ECO:0000259" key="4">
    <source>
        <dbReference type="PROSITE" id="PS50995"/>
    </source>
</evidence>
<evidence type="ECO:0000313" key="5">
    <source>
        <dbReference type="EMBL" id="HGU39866.1"/>
    </source>
</evidence>
<gene>
    <name evidence="5" type="ORF">ENT77_01490</name>
</gene>
<dbReference type="InterPro" id="IPR000835">
    <property type="entry name" value="HTH_MarR-typ"/>
</dbReference>
<keyword evidence="3" id="KW-0804">Transcription</keyword>
<dbReference type="PRINTS" id="PR00598">
    <property type="entry name" value="HTHMARR"/>
</dbReference>
<reference evidence="5" key="1">
    <citation type="journal article" date="2020" name="mSystems">
        <title>Genome- and Community-Level Interaction Insights into Carbon Utilization and Element Cycling Functions of Hydrothermarchaeota in Hydrothermal Sediment.</title>
        <authorList>
            <person name="Zhou Z."/>
            <person name="Liu Y."/>
            <person name="Xu W."/>
            <person name="Pan J."/>
            <person name="Luo Z.H."/>
            <person name="Li M."/>
        </authorList>
    </citation>
    <scope>NUCLEOTIDE SEQUENCE [LARGE SCALE GENOMIC DNA]</scope>
    <source>
        <strain evidence="5">SpSt-609</strain>
    </source>
</reference>
<dbReference type="InterPro" id="IPR036390">
    <property type="entry name" value="WH_DNA-bd_sf"/>
</dbReference>
<dbReference type="EMBL" id="DSZY01000006">
    <property type="protein sequence ID" value="HGU39866.1"/>
    <property type="molecule type" value="Genomic_DNA"/>
</dbReference>
<evidence type="ECO:0000256" key="3">
    <source>
        <dbReference type="ARBA" id="ARBA00023163"/>
    </source>
</evidence>
<dbReference type="PROSITE" id="PS50995">
    <property type="entry name" value="HTH_MARR_2"/>
    <property type="match status" value="1"/>
</dbReference>
<protein>
    <submittedName>
        <fullName evidence="5">MarR family transcriptional regulator</fullName>
    </submittedName>
</protein>
<dbReference type="Gene3D" id="1.10.10.10">
    <property type="entry name" value="Winged helix-like DNA-binding domain superfamily/Winged helix DNA-binding domain"/>
    <property type="match status" value="1"/>
</dbReference>
<dbReference type="Pfam" id="PF01047">
    <property type="entry name" value="MarR"/>
    <property type="match status" value="1"/>
</dbReference>
<feature type="domain" description="HTH marR-type" evidence="4">
    <location>
        <begin position="10"/>
        <end position="142"/>
    </location>
</feature>
<evidence type="ECO:0000256" key="2">
    <source>
        <dbReference type="ARBA" id="ARBA00023125"/>
    </source>
</evidence>
<dbReference type="InterPro" id="IPR036388">
    <property type="entry name" value="WH-like_DNA-bd_sf"/>
</dbReference>
<proteinExistence type="predicted"/>
<comment type="caution">
    <text evidence="5">The sequence shown here is derived from an EMBL/GenBank/DDBJ whole genome shotgun (WGS) entry which is preliminary data.</text>
</comment>
<evidence type="ECO:0000256" key="1">
    <source>
        <dbReference type="ARBA" id="ARBA00023015"/>
    </source>
</evidence>
<dbReference type="SMART" id="SM00347">
    <property type="entry name" value="HTH_MARR"/>
    <property type="match status" value="1"/>
</dbReference>
<name>A0A7C4VTP0_9BACT</name>
<sequence>MHVVVDDNFFEELEKMLRLICFRIRVNGREALKNYPITPAQFDLLQRLYFDGPQTMTKLSQILGVAKSTTTGLVTRLERDGFLRRRPSDADRRVIVVEITELGSEVIKSVINKRVEYIKRVMSNFKNAEAVELFKKLRELYEVIQESR</sequence>
<dbReference type="PANTHER" id="PTHR42756:SF1">
    <property type="entry name" value="TRANSCRIPTIONAL REPRESSOR OF EMRAB OPERON"/>
    <property type="match status" value="1"/>
</dbReference>
<dbReference type="GO" id="GO:0003700">
    <property type="term" value="F:DNA-binding transcription factor activity"/>
    <property type="evidence" value="ECO:0007669"/>
    <property type="project" value="InterPro"/>
</dbReference>
<keyword evidence="1" id="KW-0805">Transcription regulation</keyword>
<dbReference type="PANTHER" id="PTHR42756">
    <property type="entry name" value="TRANSCRIPTIONAL REGULATOR, MARR"/>
    <property type="match status" value="1"/>
</dbReference>